<dbReference type="AlphaFoldDB" id="A0A812JJT8"/>
<accession>A0A812JJT8</accession>
<dbReference type="EMBL" id="CAJNDS010000447">
    <property type="protein sequence ID" value="CAE7207293.1"/>
    <property type="molecule type" value="Genomic_DNA"/>
</dbReference>
<evidence type="ECO:0000313" key="1">
    <source>
        <dbReference type="EMBL" id="CAE7207293.1"/>
    </source>
</evidence>
<protein>
    <submittedName>
        <fullName evidence="1">Uncharacterized protein</fullName>
    </submittedName>
</protein>
<comment type="caution">
    <text evidence="1">The sequence shown here is derived from an EMBL/GenBank/DDBJ whole genome shotgun (WGS) entry which is preliminary data.</text>
</comment>
<organism evidence="1 2">
    <name type="scientific">Symbiodinium natans</name>
    <dbReference type="NCBI Taxonomy" id="878477"/>
    <lineage>
        <taxon>Eukaryota</taxon>
        <taxon>Sar</taxon>
        <taxon>Alveolata</taxon>
        <taxon>Dinophyceae</taxon>
        <taxon>Suessiales</taxon>
        <taxon>Symbiodiniaceae</taxon>
        <taxon>Symbiodinium</taxon>
    </lineage>
</organism>
<evidence type="ECO:0000313" key="2">
    <source>
        <dbReference type="Proteomes" id="UP000604046"/>
    </source>
</evidence>
<keyword evidence="2" id="KW-1185">Reference proteome</keyword>
<sequence>MALLSRGLRPAVAEPITLPRRATLGVQPPDHARSIASGQAAAALAVFGGCALLSRRQARGRLSCRAEVGEAPKRLRRRRKAPRKAPETEFTSDMCLVVII</sequence>
<reference evidence="1" key="1">
    <citation type="submission" date="2021-02" db="EMBL/GenBank/DDBJ databases">
        <authorList>
            <person name="Dougan E. K."/>
            <person name="Rhodes N."/>
            <person name="Thang M."/>
            <person name="Chan C."/>
        </authorList>
    </citation>
    <scope>NUCLEOTIDE SEQUENCE</scope>
</reference>
<name>A0A812JJT8_9DINO</name>
<gene>
    <name evidence="1" type="ORF">SNAT2548_LOCUS6682</name>
</gene>
<proteinExistence type="predicted"/>
<dbReference type="Proteomes" id="UP000604046">
    <property type="component" value="Unassembled WGS sequence"/>
</dbReference>